<organism evidence="1 2">
    <name type="scientific">Muricoccus vinaceus</name>
    <dbReference type="NCBI Taxonomy" id="424704"/>
    <lineage>
        <taxon>Bacteria</taxon>
        <taxon>Pseudomonadati</taxon>
        <taxon>Pseudomonadota</taxon>
        <taxon>Alphaproteobacteria</taxon>
        <taxon>Acetobacterales</taxon>
        <taxon>Roseomonadaceae</taxon>
        <taxon>Muricoccus</taxon>
    </lineage>
</organism>
<gene>
    <name evidence="1" type="ORF">ACFFIC_14025</name>
</gene>
<comment type="caution">
    <text evidence="1">The sequence shown here is derived from an EMBL/GenBank/DDBJ whole genome shotgun (WGS) entry which is preliminary data.</text>
</comment>
<accession>A0ABV6ISQ5</accession>
<evidence type="ECO:0008006" key="3">
    <source>
        <dbReference type="Google" id="ProtNLM"/>
    </source>
</evidence>
<sequence length="243" mass="24917">MSATASTDLLSQAPPRHHALLLRRPPQGAPMPAAPIPARPIQAVPQRHVFAALDLDPRPAAPLVSQPDPLPDLLAAERAAGFAEGQAAGRAAAAAEREEMALATLRLAAAHLADAAPAARVVAEQSASAVAGLMVAALTAALPAMASQLAEEEVAAFAARILPFLVEEPRVELRVCPGLVAPLAARFASLSAVSLAADPALAEGDVSLRWHGGQAERRAAEARAAVAEILASTGFLSADMRQH</sequence>
<keyword evidence="2" id="KW-1185">Reference proteome</keyword>
<name>A0ABV6ISQ5_9PROT</name>
<dbReference type="EMBL" id="JBHLVZ010000036">
    <property type="protein sequence ID" value="MFC0386656.1"/>
    <property type="molecule type" value="Genomic_DNA"/>
</dbReference>
<dbReference type="RefSeq" id="WP_377051334.1">
    <property type="nucleotide sequence ID" value="NZ_JBHLVZ010000036.1"/>
</dbReference>
<protein>
    <recommendedName>
        <fullName evidence="3">Flagellar assembly protein FliH</fullName>
    </recommendedName>
</protein>
<evidence type="ECO:0000313" key="1">
    <source>
        <dbReference type="EMBL" id="MFC0386656.1"/>
    </source>
</evidence>
<evidence type="ECO:0000313" key="2">
    <source>
        <dbReference type="Proteomes" id="UP001589789"/>
    </source>
</evidence>
<proteinExistence type="predicted"/>
<dbReference type="Proteomes" id="UP001589789">
    <property type="component" value="Unassembled WGS sequence"/>
</dbReference>
<reference evidence="1 2" key="1">
    <citation type="submission" date="2024-09" db="EMBL/GenBank/DDBJ databases">
        <authorList>
            <person name="Sun Q."/>
            <person name="Mori K."/>
        </authorList>
    </citation>
    <scope>NUCLEOTIDE SEQUENCE [LARGE SCALE GENOMIC DNA]</scope>
    <source>
        <strain evidence="1 2">CCM 7468</strain>
    </source>
</reference>